<evidence type="ECO:0000256" key="1">
    <source>
        <dbReference type="ARBA" id="ARBA00004167"/>
    </source>
</evidence>
<comment type="similarity">
    <text evidence="2">Belongs to the BA14k family.</text>
</comment>
<comment type="caution">
    <text evidence="9">The sequence shown here is derived from an EMBL/GenBank/DDBJ whole genome shotgun (WGS) entry which is preliminary data.</text>
</comment>
<name>A0ABU0LF20_XANAG</name>
<feature type="transmembrane region" description="Helical" evidence="8">
    <location>
        <begin position="109"/>
        <end position="129"/>
    </location>
</feature>
<keyword evidence="8" id="KW-0812">Transmembrane</keyword>
<evidence type="ECO:0000256" key="5">
    <source>
        <dbReference type="ARBA" id="ARBA00022734"/>
    </source>
</evidence>
<evidence type="ECO:0000256" key="3">
    <source>
        <dbReference type="ARBA" id="ARBA00020552"/>
    </source>
</evidence>
<dbReference type="RefSeq" id="WP_237345534.1">
    <property type="nucleotide sequence ID" value="NZ_JABWGX010000010.1"/>
</dbReference>
<comment type="subcellular location">
    <subcellularLocation>
        <location evidence="1">Membrane</location>
        <topology evidence="1">Single-pass membrane protein</topology>
    </subcellularLocation>
</comment>
<evidence type="ECO:0000256" key="4">
    <source>
        <dbReference type="ARBA" id="ARBA00022475"/>
    </source>
</evidence>
<gene>
    <name evidence="9" type="ORF">QOZ94_002465</name>
</gene>
<dbReference type="InterPro" id="IPR012413">
    <property type="entry name" value="BA14K"/>
</dbReference>
<evidence type="ECO:0000256" key="7">
    <source>
        <dbReference type="SAM" id="MobiDB-lite"/>
    </source>
</evidence>
<feature type="region of interest" description="Disordered" evidence="7">
    <location>
        <begin position="60"/>
        <end position="92"/>
    </location>
</feature>
<evidence type="ECO:0000256" key="2">
    <source>
        <dbReference type="ARBA" id="ARBA00010270"/>
    </source>
</evidence>
<comment type="function">
    <text evidence="6">Has immunoglobulin-binding and hemagglutination properties, and can bind to mannose. Essential for virulence. May be involved in LPS biosynthesis or polysaccharide transport.</text>
</comment>
<sequence length="167" mass="17877">MHRQEQAVITEVPAARTLRWVMSSILAISIGAGGMAAGTVPVAAQGLAGGLAPLGEHAVAPTQVQAPPPPGWRPPPRRGWHRPPPPPPHGRWGNPYWRNNGWYYRDNTGAWIAAGIVGAAIGAAAVSAAQQQRAQQDAVAYCMQRYRSYNPRTGTYTGYDGLQHPCP</sequence>
<keyword evidence="5" id="KW-0430">Lectin</keyword>
<evidence type="ECO:0000313" key="9">
    <source>
        <dbReference type="EMBL" id="MDQ0505665.1"/>
    </source>
</evidence>
<keyword evidence="8" id="KW-0472">Membrane</keyword>
<feature type="transmembrane region" description="Helical" evidence="8">
    <location>
        <begin position="20"/>
        <end position="44"/>
    </location>
</feature>
<accession>A0ABU0LF20</accession>
<keyword evidence="8" id="KW-1133">Transmembrane helix</keyword>
<organism evidence="9 10">
    <name type="scientific">Xanthobacter agilis</name>
    <dbReference type="NCBI Taxonomy" id="47492"/>
    <lineage>
        <taxon>Bacteria</taxon>
        <taxon>Pseudomonadati</taxon>
        <taxon>Pseudomonadota</taxon>
        <taxon>Alphaproteobacteria</taxon>
        <taxon>Hyphomicrobiales</taxon>
        <taxon>Xanthobacteraceae</taxon>
        <taxon>Xanthobacter</taxon>
    </lineage>
</organism>
<evidence type="ECO:0000256" key="6">
    <source>
        <dbReference type="ARBA" id="ARBA00025321"/>
    </source>
</evidence>
<dbReference type="EMBL" id="JAUSVY010000005">
    <property type="protein sequence ID" value="MDQ0505665.1"/>
    <property type="molecule type" value="Genomic_DNA"/>
</dbReference>
<dbReference type="Pfam" id="PF07886">
    <property type="entry name" value="BA14K"/>
    <property type="match status" value="1"/>
</dbReference>
<keyword evidence="4" id="KW-1003">Cell membrane</keyword>
<dbReference type="Proteomes" id="UP001241747">
    <property type="component" value="Unassembled WGS sequence"/>
</dbReference>
<reference evidence="9 10" key="1">
    <citation type="submission" date="2023-07" db="EMBL/GenBank/DDBJ databases">
        <title>Genomic Encyclopedia of Type Strains, Phase IV (KMG-IV): sequencing the most valuable type-strain genomes for metagenomic binning, comparative biology and taxonomic classification.</title>
        <authorList>
            <person name="Goeker M."/>
        </authorList>
    </citation>
    <scope>NUCLEOTIDE SEQUENCE [LARGE SCALE GENOMIC DNA]</scope>
    <source>
        <strain evidence="9 10">DSM 3770</strain>
    </source>
</reference>
<proteinExistence type="inferred from homology"/>
<protein>
    <recommendedName>
        <fullName evidence="3">Lectin-like protein BA14k</fullName>
    </recommendedName>
</protein>
<keyword evidence="10" id="KW-1185">Reference proteome</keyword>
<evidence type="ECO:0000313" key="10">
    <source>
        <dbReference type="Proteomes" id="UP001241747"/>
    </source>
</evidence>
<evidence type="ECO:0000256" key="8">
    <source>
        <dbReference type="SAM" id="Phobius"/>
    </source>
</evidence>